<evidence type="ECO:0000313" key="2">
    <source>
        <dbReference type="Proteomes" id="UP000887013"/>
    </source>
</evidence>
<dbReference type="OrthoDB" id="6572822at2759"/>
<protein>
    <submittedName>
        <fullName evidence="1">Mariner Mos1 transposase</fullName>
    </submittedName>
</protein>
<organism evidence="1 2">
    <name type="scientific">Nephila pilipes</name>
    <name type="common">Giant wood spider</name>
    <name type="synonym">Nephila maculata</name>
    <dbReference type="NCBI Taxonomy" id="299642"/>
    <lineage>
        <taxon>Eukaryota</taxon>
        <taxon>Metazoa</taxon>
        <taxon>Ecdysozoa</taxon>
        <taxon>Arthropoda</taxon>
        <taxon>Chelicerata</taxon>
        <taxon>Arachnida</taxon>
        <taxon>Araneae</taxon>
        <taxon>Araneomorphae</taxon>
        <taxon>Entelegynae</taxon>
        <taxon>Araneoidea</taxon>
        <taxon>Nephilidae</taxon>
        <taxon>Nephila</taxon>
    </lineage>
</organism>
<proteinExistence type="predicted"/>
<comment type="caution">
    <text evidence="1">The sequence shown here is derived from an EMBL/GenBank/DDBJ whole genome shotgun (WGS) entry which is preliminary data.</text>
</comment>
<evidence type="ECO:0000313" key="1">
    <source>
        <dbReference type="EMBL" id="GFU53874.1"/>
    </source>
</evidence>
<dbReference type="PANTHER" id="PTHR46060">
    <property type="entry name" value="MARINER MOS1 TRANSPOSASE-LIKE PROTEIN"/>
    <property type="match status" value="1"/>
</dbReference>
<keyword evidence="2" id="KW-1185">Reference proteome</keyword>
<dbReference type="AlphaFoldDB" id="A0A8X6UU93"/>
<dbReference type="Proteomes" id="UP000887013">
    <property type="component" value="Unassembled WGS sequence"/>
</dbReference>
<name>A0A8X6UU93_NEPPI</name>
<accession>A0A8X6UU93</accession>
<dbReference type="EMBL" id="BMAW01038946">
    <property type="protein sequence ID" value="GFU53874.1"/>
    <property type="molecule type" value="Genomic_DNA"/>
</dbReference>
<reference evidence="1" key="1">
    <citation type="submission" date="2020-08" db="EMBL/GenBank/DDBJ databases">
        <title>Multicomponent nature underlies the extraordinary mechanical properties of spider dragline silk.</title>
        <authorList>
            <person name="Kono N."/>
            <person name="Nakamura H."/>
            <person name="Mori M."/>
            <person name="Yoshida Y."/>
            <person name="Ohtoshi R."/>
            <person name="Malay A.D."/>
            <person name="Moran D.A.P."/>
            <person name="Tomita M."/>
            <person name="Numata K."/>
            <person name="Arakawa K."/>
        </authorList>
    </citation>
    <scope>NUCLEOTIDE SEQUENCE</scope>
</reference>
<sequence>MFENGCKHIDDAERKGRPSTTSNSKIATRVNECFLAYKLITTYETSNEKDISHRSDHKIIADYFQFHKIGAQWGPRLLMVEHKGKHFETSFAFLQRYQQKGNEFWVTFVTGDETFNLHFSPEKK</sequence>
<gene>
    <name evidence="1" type="primary">X975_17500</name>
    <name evidence="1" type="ORF">NPIL_351571</name>
</gene>
<dbReference type="InterPro" id="IPR052709">
    <property type="entry name" value="Transposase-MT_Hybrid"/>
</dbReference>
<dbReference type="PANTHER" id="PTHR46060:SF1">
    <property type="entry name" value="MARINER MOS1 TRANSPOSASE-LIKE PROTEIN"/>
    <property type="match status" value="1"/>
</dbReference>